<sequence>MFATTALAVFSVLASFQPAHALTLHARQSDGGAGLTSPGAVGFDYPPLRGWSLDAGKKPICGGFDLNARTDFPNTGGPLALVQQRDGYDVQLSYSSDPNPTELSHFTPMFENHTHLLPGTACYTAPNFDVGSDITFMLTYQTGKNNVTLWQCADVKIVEASAWKPFDSYTCANVTTSTRTRGGSGNSTSSSVSSGATAISGGNSGTGVLSSSSKLSAAEAGGLGAGVTVAVLLLVFAALYFAKLVHFGKANPEKYMWRTDTNGSIPLKPATDIHQ</sequence>
<accession>A0ACC2UXB3</accession>
<comment type="caution">
    <text evidence="1">The sequence shown here is derived from an EMBL/GenBank/DDBJ whole genome shotgun (WGS) entry which is preliminary data.</text>
</comment>
<organism evidence="1 2">
    <name type="scientific">Naganishia cerealis</name>
    <dbReference type="NCBI Taxonomy" id="610337"/>
    <lineage>
        <taxon>Eukaryota</taxon>
        <taxon>Fungi</taxon>
        <taxon>Dikarya</taxon>
        <taxon>Basidiomycota</taxon>
        <taxon>Agaricomycotina</taxon>
        <taxon>Tremellomycetes</taxon>
        <taxon>Filobasidiales</taxon>
        <taxon>Filobasidiaceae</taxon>
        <taxon>Naganishia</taxon>
    </lineage>
</organism>
<protein>
    <submittedName>
        <fullName evidence="1">Uncharacterized protein</fullName>
    </submittedName>
</protein>
<dbReference type="EMBL" id="JASBWR010000152">
    <property type="protein sequence ID" value="KAJ9091261.1"/>
    <property type="molecule type" value="Genomic_DNA"/>
</dbReference>
<evidence type="ECO:0000313" key="2">
    <source>
        <dbReference type="Proteomes" id="UP001241377"/>
    </source>
</evidence>
<dbReference type="Proteomes" id="UP001241377">
    <property type="component" value="Unassembled WGS sequence"/>
</dbReference>
<proteinExistence type="predicted"/>
<reference evidence="1" key="1">
    <citation type="submission" date="2023-04" db="EMBL/GenBank/DDBJ databases">
        <title>Draft Genome sequencing of Naganishia species isolated from polar environments using Oxford Nanopore Technology.</title>
        <authorList>
            <person name="Leo P."/>
            <person name="Venkateswaran K."/>
        </authorList>
    </citation>
    <scope>NUCLEOTIDE SEQUENCE</scope>
    <source>
        <strain evidence="1">MNA-CCFEE 5261</strain>
    </source>
</reference>
<gene>
    <name evidence="1" type="ORF">QFC19_009171</name>
</gene>
<keyword evidence="2" id="KW-1185">Reference proteome</keyword>
<evidence type="ECO:0000313" key="1">
    <source>
        <dbReference type="EMBL" id="KAJ9091261.1"/>
    </source>
</evidence>
<name>A0ACC2UXB3_9TREE</name>